<dbReference type="AlphaFoldDB" id="A0A2M9W5I1"/>
<proteinExistence type="predicted"/>
<dbReference type="OrthoDB" id="6519995at2"/>
<evidence type="ECO:0000313" key="2">
    <source>
        <dbReference type="EMBL" id="PJZ02816.1"/>
    </source>
</evidence>
<reference evidence="2 3" key="1">
    <citation type="submission" date="2017-11" db="EMBL/GenBank/DDBJ databases">
        <title>The genome sequence of Pantoea rodasii DSM 26611.</title>
        <authorList>
            <person name="Gao J."/>
            <person name="Mao X."/>
            <person name="Sun J."/>
        </authorList>
    </citation>
    <scope>NUCLEOTIDE SEQUENCE [LARGE SCALE GENOMIC DNA]</scope>
    <source>
        <strain evidence="2 3">DSM 26611</strain>
    </source>
</reference>
<dbReference type="Proteomes" id="UP000232062">
    <property type="component" value="Unassembled WGS sequence"/>
</dbReference>
<feature type="signal peptide" evidence="1">
    <location>
        <begin position="1"/>
        <end position="19"/>
    </location>
</feature>
<evidence type="ECO:0000313" key="3">
    <source>
        <dbReference type="Proteomes" id="UP000232062"/>
    </source>
</evidence>
<keyword evidence="1" id="KW-0732">Signal</keyword>
<protein>
    <recommendedName>
        <fullName evidence="4">Lipoprotein</fullName>
    </recommendedName>
</protein>
<name>A0A2M9W5I1_9GAMM</name>
<sequence>MTRALLMAIGLAMAAPIGAATSTGSIAVTLTLFSRCDISRQSEQTLPSIDCGRHFSAQPRVTESVLKRDAKRRETSRLVTVEW</sequence>
<accession>A0A2M9W5I1</accession>
<gene>
    <name evidence="2" type="ORF">PRCB_27130</name>
</gene>
<feature type="chain" id="PRO_5014734941" description="Lipoprotein" evidence="1">
    <location>
        <begin position="20"/>
        <end position="83"/>
    </location>
</feature>
<dbReference type="STRING" id="1076549.HA45_11820"/>
<dbReference type="RefSeq" id="WP_100704641.1">
    <property type="nucleotide sequence ID" value="NZ_MLFP01000007.1"/>
</dbReference>
<organism evidence="2 3">
    <name type="scientific">Pantoea rodasii</name>
    <dbReference type="NCBI Taxonomy" id="1076549"/>
    <lineage>
        <taxon>Bacteria</taxon>
        <taxon>Pseudomonadati</taxon>
        <taxon>Pseudomonadota</taxon>
        <taxon>Gammaproteobacteria</taxon>
        <taxon>Enterobacterales</taxon>
        <taxon>Erwiniaceae</taxon>
        <taxon>Pantoea</taxon>
    </lineage>
</organism>
<dbReference type="EMBL" id="PIQI01000031">
    <property type="protein sequence ID" value="PJZ02816.1"/>
    <property type="molecule type" value="Genomic_DNA"/>
</dbReference>
<evidence type="ECO:0008006" key="4">
    <source>
        <dbReference type="Google" id="ProtNLM"/>
    </source>
</evidence>
<evidence type="ECO:0000256" key="1">
    <source>
        <dbReference type="SAM" id="SignalP"/>
    </source>
</evidence>
<comment type="caution">
    <text evidence="2">The sequence shown here is derived from an EMBL/GenBank/DDBJ whole genome shotgun (WGS) entry which is preliminary data.</text>
</comment>
<keyword evidence="3" id="KW-1185">Reference proteome</keyword>